<comment type="subcellular location">
    <subcellularLocation>
        <location evidence="1">Nucleus</location>
    </subcellularLocation>
</comment>
<accession>W9Y1I8</accession>
<dbReference type="STRING" id="1182541.W9Y1I8"/>
<gene>
    <name evidence="4" type="ORF">A1O1_07118</name>
</gene>
<dbReference type="RefSeq" id="XP_007726181.1">
    <property type="nucleotide sequence ID" value="XM_007727991.1"/>
</dbReference>
<dbReference type="PANTHER" id="PTHR37534:SF49">
    <property type="entry name" value="LYSINE BIOSYNTHESIS REGULATORY PROTEIN LYS14"/>
    <property type="match status" value="1"/>
</dbReference>
<dbReference type="InterPro" id="IPR021858">
    <property type="entry name" value="Fun_TF"/>
</dbReference>
<dbReference type="OrthoDB" id="5419315at2759"/>
<proteinExistence type="predicted"/>
<dbReference type="GO" id="GO:0005634">
    <property type="term" value="C:nucleus"/>
    <property type="evidence" value="ECO:0007669"/>
    <property type="project" value="UniProtKB-SubCell"/>
</dbReference>
<dbReference type="GeneID" id="19161980"/>
<keyword evidence="5" id="KW-1185">Reference proteome</keyword>
<dbReference type="GO" id="GO:0003700">
    <property type="term" value="F:DNA-binding transcription factor activity"/>
    <property type="evidence" value="ECO:0007669"/>
    <property type="project" value="TreeGrafter"/>
</dbReference>
<dbReference type="Pfam" id="PF11951">
    <property type="entry name" value="Fungal_trans_2"/>
    <property type="match status" value="1"/>
</dbReference>
<evidence type="ECO:0000256" key="3">
    <source>
        <dbReference type="SAM" id="MobiDB-lite"/>
    </source>
</evidence>
<reference evidence="4 5" key="1">
    <citation type="submission" date="2013-03" db="EMBL/GenBank/DDBJ databases">
        <title>The Genome Sequence of Capronia coronata CBS 617.96.</title>
        <authorList>
            <consortium name="The Broad Institute Genomics Platform"/>
            <person name="Cuomo C."/>
            <person name="de Hoog S."/>
            <person name="Gorbushina A."/>
            <person name="Walker B."/>
            <person name="Young S.K."/>
            <person name="Zeng Q."/>
            <person name="Gargeya S."/>
            <person name="Fitzgerald M."/>
            <person name="Haas B."/>
            <person name="Abouelleil A."/>
            <person name="Allen A.W."/>
            <person name="Alvarado L."/>
            <person name="Arachchi H.M."/>
            <person name="Berlin A.M."/>
            <person name="Chapman S.B."/>
            <person name="Gainer-Dewar J."/>
            <person name="Goldberg J."/>
            <person name="Griggs A."/>
            <person name="Gujja S."/>
            <person name="Hansen M."/>
            <person name="Howarth C."/>
            <person name="Imamovic A."/>
            <person name="Ireland A."/>
            <person name="Larimer J."/>
            <person name="McCowan C."/>
            <person name="Murphy C."/>
            <person name="Pearson M."/>
            <person name="Poon T.W."/>
            <person name="Priest M."/>
            <person name="Roberts A."/>
            <person name="Saif S."/>
            <person name="Shea T."/>
            <person name="Sisk P."/>
            <person name="Sykes S."/>
            <person name="Wortman J."/>
            <person name="Nusbaum C."/>
            <person name="Birren B."/>
        </authorList>
    </citation>
    <scope>NUCLEOTIDE SEQUENCE [LARGE SCALE GENOMIC DNA]</scope>
    <source>
        <strain evidence="4 5">CBS 617.96</strain>
    </source>
</reference>
<dbReference type="PANTHER" id="PTHR37534">
    <property type="entry name" value="TRANSCRIPTIONAL ACTIVATOR PROTEIN UGA3"/>
    <property type="match status" value="1"/>
</dbReference>
<dbReference type="HOGENOM" id="CLU_430846_0_0_1"/>
<comment type="caution">
    <text evidence="4">The sequence shown here is derived from an EMBL/GenBank/DDBJ whole genome shotgun (WGS) entry which is preliminary data.</text>
</comment>
<dbReference type="AlphaFoldDB" id="W9Y1I8"/>
<organism evidence="4 5">
    <name type="scientific">Capronia coronata CBS 617.96</name>
    <dbReference type="NCBI Taxonomy" id="1182541"/>
    <lineage>
        <taxon>Eukaryota</taxon>
        <taxon>Fungi</taxon>
        <taxon>Dikarya</taxon>
        <taxon>Ascomycota</taxon>
        <taxon>Pezizomycotina</taxon>
        <taxon>Eurotiomycetes</taxon>
        <taxon>Chaetothyriomycetidae</taxon>
        <taxon>Chaetothyriales</taxon>
        <taxon>Herpotrichiellaceae</taxon>
        <taxon>Capronia</taxon>
    </lineage>
</organism>
<dbReference type="EMBL" id="AMWN01000006">
    <property type="protein sequence ID" value="EXJ83495.1"/>
    <property type="molecule type" value="Genomic_DNA"/>
</dbReference>
<feature type="region of interest" description="Disordered" evidence="3">
    <location>
        <begin position="1"/>
        <end position="132"/>
    </location>
</feature>
<name>W9Y1I8_9EURO</name>
<keyword evidence="2" id="KW-0539">Nucleus</keyword>
<dbReference type="Proteomes" id="UP000019484">
    <property type="component" value="Unassembled WGS sequence"/>
</dbReference>
<sequence>MHLNWDNSFNQNGRVKKSTYTVPKNHEHSGHISKSQRRYKVRFQSDIRRSRRSGRFVQHEATIPSMEDDGGRSSDALPASPTTPQVHTPGDTSDKTNETSSAIESRTFSSSNSKEPHTHYQHQPQDDSGESQIASVEDATLLLFASTTERPRSFATSQGIDYSTNLDTCCAHHPTGNPHTNCIDEGSLLQLHHDEDDEAVSPSMLLAQSPESLIHHDISLQLTFQTDILPKIPRDVPLYPSQWSEARRSERRQNIQYYMEKVVPRLMPLWTAADNPFLSIVIPAATESEILMHAIMALSYYHRSLHSQDSRDGSSGEGGARSEGNDTVKALWHKQKILRMLQEKLTRPDFLTDDATLAACMLMQTFEVLFSGTSGWDHWLKGATLFIQLRGKLESDLKDSNNWVRLVKCVVAIETFAATSTCFDLLVSEQYWNIYRRLRQDDLQKMALGQLSSLNESSDDEHFEKLVGCPVVVVYSLGRMVMLIQSREETEAMERTTSSVAHTSDDEWHSTWSIESIKIEDLLFRWRPIKDAKLEKTHLAEAFRQAALVFYYRNIRRLAYCHATVQYHVQRTFDHLESIDPSSNIAGIALWPTMIAAIEIDENKNPDLTQRALKHLRGGSKNTADPLYQNAENALTILWSRRRDAKSWEAKLAVDWYDLSREMNWKWCWV</sequence>
<protein>
    <submittedName>
        <fullName evidence="4">Uncharacterized protein</fullName>
    </submittedName>
</protein>
<evidence type="ECO:0000256" key="1">
    <source>
        <dbReference type="ARBA" id="ARBA00004123"/>
    </source>
</evidence>
<evidence type="ECO:0000313" key="4">
    <source>
        <dbReference type="EMBL" id="EXJ83495.1"/>
    </source>
</evidence>
<feature type="compositionally biased region" description="Polar residues" evidence="3">
    <location>
        <begin position="1"/>
        <end position="22"/>
    </location>
</feature>
<evidence type="ECO:0000256" key="2">
    <source>
        <dbReference type="ARBA" id="ARBA00023242"/>
    </source>
</evidence>
<evidence type="ECO:0000313" key="5">
    <source>
        <dbReference type="Proteomes" id="UP000019484"/>
    </source>
</evidence>
<dbReference type="GO" id="GO:0000976">
    <property type="term" value="F:transcription cis-regulatory region binding"/>
    <property type="evidence" value="ECO:0007669"/>
    <property type="project" value="TreeGrafter"/>
</dbReference>
<dbReference type="GO" id="GO:0045944">
    <property type="term" value="P:positive regulation of transcription by RNA polymerase II"/>
    <property type="evidence" value="ECO:0007669"/>
    <property type="project" value="TreeGrafter"/>
</dbReference>
<feature type="compositionally biased region" description="Polar residues" evidence="3">
    <location>
        <begin position="98"/>
        <end position="113"/>
    </location>
</feature>